<reference evidence="1 2" key="1">
    <citation type="submission" date="2019-04" db="EMBL/GenBank/DDBJ databases">
        <title>An improved genome assembly and genetic linkage map for asparagus bean, Vigna unguiculata ssp. sesquipedialis.</title>
        <authorList>
            <person name="Xia Q."/>
            <person name="Zhang R."/>
            <person name="Dong Y."/>
        </authorList>
    </citation>
    <scope>NUCLEOTIDE SEQUENCE [LARGE SCALE GENOMIC DNA]</scope>
    <source>
        <tissue evidence="1">Leaf</tissue>
    </source>
</reference>
<organism evidence="1 2">
    <name type="scientific">Vigna unguiculata</name>
    <name type="common">Cowpea</name>
    <dbReference type="NCBI Taxonomy" id="3917"/>
    <lineage>
        <taxon>Eukaryota</taxon>
        <taxon>Viridiplantae</taxon>
        <taxon>Streptophyta</taxon>
        <taxon>Embryophyta</taxon>
        <taxon>Tracheophyta</taxon>
        <taxon>Spermatophyta</taxon>
        <taxon>Magnoliopsida</taxon>
        <taxon>eudicotyledons</taxon>
        <taxon>Gunneridae</taxon>
        <taxon>Pentapetalae</taxon>
        <taxon>rosids</taxon>
        <taxon>fabids</taxon>
        <taxon>Fabales</taxon>
        <taxon>Fabaceae</taxon>
        <taxon>Papilionoideae</taxon>
        <taxon>50 kb inversion clade</taxon>
        <taxon>NPAAA clade</taxon>
        <taxon>indigoferoid/millettioid clade</taxon>
        <taxon>Phaseoleae</taxon>
        <taxon>Vigna</taxon>
    </lineage>
</organism>
<dbReference type="Proteomes" id="UP000501690">
    <property type="component" value="Linkage Group LG3"/>
</dbReference>
<proteinExistence type="predicted"/>
<name>A0A4D6LE68_VIGUN</name>
<keyword evidence="2" id="KW-1185">Reference proteome</keyword>
<evidence type="ECO:0000313" key="1">
    <source>
        <dbReference type="EMBL" id="QCD86901.1"/>
    </source>
</evidence>
<dbReference type="EMBL" id="CP039347">
    <property type="protein sequence ID" value="QCD86901.1"/>
    <property type="molecule type" value="Genomic_DNA"/>
</dbReference>
<gene>
    <name evidence="1" type="ORF">DEO72_LG3g1430</name>
</gene>
<dbReference type="AlphaFoldDB" id="A0A4D6LE68"/>
<sequence length="99" mass="11429">MQSFTKYHNPKHIVSLESKPDERSISEGNLMCEICSKRREPTLIVVGGDYLKIKMEREHEQFMMNEEGEFKLIKGNEIGYKICDSGSRARGIELGFFVL</sequence>
<evidence type="ECO:0000313" key="2">
    <source>
        <dbReference type="Proteomes" id="UP000501690"/>
    </source>
</evidence>
<protein>
    <submittedName>
        <fullName evidence="1">Uncharacterized protein</fullName>
    </submittedName>
</protein>
<accession>A0A4D6LE68</accession>